<evidence type="ECO:0000313" key="1">
    <source>
        <dbReference type="EMBL" id="QIS07068.1"/>
    </source>
</evidence>
<accession>A0A6G9Y1J7</accession>
<dbReference type="Proteomes" id="UP000501705">
    <property type="component" value="Chromosome"/>
</dbReference>
<organism evidence="1 2">
    <name type="scientific">Nocardia brasiliensis</name>
    <dbReference type="NCBI Taxonomy" id="37326"/>
    <lineage>
        <taxon>Bacteria</taxon>
        <taxon>Bacillati</taxon>
        <taxon>Actinomycetota</taxon>
        <taxon>Actinomycetes</taxon>
        <taxon>Mycobacteriales</taxon>
        <taxon>Nocardiaceae</taxon>
        <taxon>Nocardia</taxon>
    </lineage>
</organism>
<proteinExistence type="predicted"/>
<protein>
    <submittedName>
        <fullName evidence="1">Uncharacterized protein</fullName>
    </submittedName>
</protein>
<dbReference type="AlphaFoldDB" id="A0A6G9Y1J7"/>
<dbReference type="EMBL" id="CP046171">
    <property type="protein sequence ID" value="QIS07068.1"/>
    <property type="molecule type" value="Genomic_DNA"/>
</dbReference>
<evidence type="ECO:0000313" key="2">
    <source>
        <dbReference type="Proteomes" id="UP000501705"/>
    </source>
</evidence>
<reference evidence="1 2" key="1">
    <citation type="journal article" date="2019" name="ACS Chem. Biol.">
        <title>Identification and Mobilization of a Cryptic Antibiotic Biosynthesis Gene Locus from a Human-Pathogenic Nocardia Isolate.</title>
        <authorList>
            <person name="Herisse M."/>
            <person name="Ishida K."/>
            <person name="Porter J.L."/>
            <person name="Howden B."/>
            <person name="Hertweck C."/>
            <person name="Stinear T.P."/>
            <person name="Pidot S.J."/>
        </authorList>
    </citation>
    <scope>NUCLEOTIDE SEQUENCE [LARGE SCALE GENOMIC DNA]</scope>
    <source>
        <strain evidence="1 2">AUSMDU00024985</strain>
    </source>
</reference>
<gene>
    <name evidence="1" type="ORF">F5X71_00380</name>
</gene>
<name>A0A6G9Y1J7_NOCBR</name>
<sequence length="82" mass="8361">MVRLNHATMRKLLTSPGVVRMVNAAADAIAGQLDEDDDGFVESYTTDRGAAAVLVPAEVQARDGALTRAAAAVGLPVVQAGG</sequence>